<dbReference type="EMBL" id="PKPP01001069">
    <property type="protein sequence ID" value="PWA85932.1"/>
    <property type="molecule type" value="Genomic_DNA"/>
</dbReference>
<keyword evidence="3" id="KW-1185">Reference proteome</keyword>
<organism evidence="2 3">
    <name type="scientific">Artemisia annua</name>
    <name type="common">Sweet wormwood</name>
    <dbReference type="NCBI Taxonomy" id="35608"/>
    <lineage>
        <taxon>Eukaryota</taxon>
        <taxon>Viridiplantae</taxon>
        <taxon>Streptophyta</taxon>
        <taxon>Embryophyta</taxon>
        <taxon>Tracheophyta</taxon>
        <taxon>Spermatophyta</taxon>
        <taxon>Magnoliopsida</taxon>
        <taxon>eudicotyledons</taxon>
        <taxon>Gunneridae</taxon>
        <taxon>Pentapetalae</taxon>
        <taxon>asterids</taxon>
        <taxon>campanulids</taxon>
        <taxon>Asterales</taxon>
        <taxon>Asteraceae</taxon>
        <taxon>Asteroideae</taxon>
        <taxon>Anthemideae</taxon>
        <taxon>Artemisiinae</taxon>
        <taxon>Artemisia</taxon>
    </lineage>
</organism>
<sequence length="114" mass="13023">MPLIYHVDGRSLHFGRPEFSLIIGFRFGKFVRPQLYSSGDIKFKARVFPKKQGEKLSNLDLLGVLEDEELFGNLSDEDAVRVCLLLVLEVVFMGRLLAEQVDDKLLRLVEDLEA</sequence>
<dbReference type="InterPro" id="IPR015410">
    <property type="entry name" value="DUF1985"/>
</dbReference>
<feature type="domain" description="DUF1985" evidence="1">
    <location>
        <begin position="5"/>
        <end position="113"/>
    </location>
</feature>
<accession>A0A2U1PJN8</accession>
<reference evidence="2 3" key="1">
    <citation type="journal article" date="2018" name="Mol. Plant">
        <title>The genome of Artemisia annua provides insight into the evolution of Asteraceae family and artemisinin biosynthesis.</title>
        <authorList>
            <person name="Shen Q."/>
            <person name="Zhang L."/>
            <person name="Liao Z."/>
            <person name="Wang S."/>
            <person name="Yan T."/>
            <person name="Shi P."/>
            <person name="Liu M."/>
            <person name="Fu X."/>
            <person name="Pan Q."/>
            <person name="Wang Y."/>
            <person name="Lv Z."/>
            <person name="Lu X."/>
            <person name="Zhang F."/>
            <person name="Jiang W."/>
            <person name="Ma Y."/>
            <person name="Chen M."/>
            <person name="Hao X."/>
            <person name="Li L."/>
            <person name="Tang Y."/>
            <person name="Lv G."/>
            <person name="Zhou Y."/>
            <person name="Sun X."/>
            <person name="Brodelius P.E."/>
            <person name="Rose J.K.C."/>
            <person name="Tang K."/>
        </authorList>
    </citation>
    <scope>NUCLEOTIDE SEQUENCE [LARGE SCALE GENOMIC DNA]</scope>
    <source>
        <strain evidence="3">cv. Huhao1</strain>
        <tissue evidence="2">Leaf</tissue>
    </source>
</reference>
<dbReference type="Pfam" id="PF09331">
    <property type="entry name" value="DUF1985"/>
    <property type="match status" value="1"/>
</dbReference>
<comment type="caution">
    <text evidence="2">The sequence shown here is derived from an EMBL/GenBank/DDBJ whole genome shotgun (WGS) entry which is preliminary data.</text>
</comment>
<proteinExistence type="predicted"/>
<protein>
    <submittedName>
        <fullName evidence="2">Phospholipase-like protein</fullName>
    </submittedName>
</protein>
<dbReference type="Proteomes" id="UP000245207">
    <property type="component" value="Unassembled WGS sequence"/>
</dbReference>
<evidence type="ECO:0000313" key="2">
    <source>
        <dbReference type="EMBL" id="PWA85932.1"/>
    </source>
</evidence>
<name>A0A2U1PJN8_ARTAN</name>
<evidence type="ECO:0000259" key="1">
    <source>
        <dbReference type="Pfam" id="PF09331"/>
    </source>
</evidence>
<gene>
    <name evidence="2" type="ORF">CTI12_AA144140</name>
</gene>
<dbReference type="AlphaFoldDB" id="A0A2U1PJN8"/>
<evidence type="ECO:0000313" key="3">
    <source>
        <dbReference type="Proteomes" id="UP000245207"/>
    </source>
</evidence>
<dbReference type="OrthoDB" id="1930729at2759"/>
<dbReference type="PANTHER" id="PTHR48449:SF1">
    <property type="entry name" value="DUF1985 DOMAIN-CONTAINING PROTEIN"/>
    <property type="match status" value="1"/>
</dbReference>
<dbReference type="PANTHER" id="PTHR48449">
    <property type="entry name" value="DUF1985 DOMAIN-CONTAINING PROTEIN"/>
    <property type="match status" value="1"/>
</dbReference>